<evidence type="ECO:0000256" key="6">
    <source>
        <dbReference type="PROSITE-ProRule" id="PRU00339"/>
    </source>
</evidence>
<dbReference type="Proteomes" id="UP000430202">
    <property type="component" value="Unassembled WGS sequence"/>
</dbReference>
<dbReference type="Gene3D" id="1.10.287.130">
    <property type="match status" value="1"/>
</dbReference>
<dbReference type="SUPFAM" id="SSF81901">
    <property type="entry name" value="HCP-like"/>
    <property type="match status" value="1"/>
</dbReference>
<feature type="transmembrane region" description="Helical" evidence="8">
    <location>
        <begin position="405"/>
        <end position="424"/>
    </location>
</feature>
<dbReference type="SUPFAM" id="SSF48452">
    <property type="entry name" value="TPR-like"/>
    <property type="match status" value="1"/>
</dbReference>
<feature type="coiled-coil region" evidence="7">
    <location>
        <begin position="430"/>
        <end position="457"/>
    </location>
</feature>
<dbReference type="SMART" id="SM00387">
    <property type="entry name" value="HATPase_c"/>
    <property type="match status" value="1"/>
</dbReference>
<dbReference type="PANTHER" id="PTHR43047">
    <property type="entry name" value="TWO-COMPONENT HISTIDINE PROTEIN KINASE"/>
    <property type="match status" value="1"/>
</dbReference>
<dbReference type="PROSITE" id="PS50005">
    <property type="entry name" value="TPR"/>
    <property type="match status" value="1"/>
</dbReference>
<dbReference type="SMART" id="SM00028">
    <property type="entry name" value="TPR"/>
    <property type="match status" value="6"/>
</dbReference>
<dbReference type="Pfam" id="PF02518">
    <property type="entry name" value="HATPase_c"/>
    <property type="match status" value="1"/>
</dbReference>
<dbReference type="GO" id="GO:0009927">
    <property type="term" value="F:histidine phosphotransfer kinase activity"/>
    <property type="evidence" value="ECO:0007669"/>
    <property type="project" value="TreeGrafter"/>
</dbReference>
<dbReference type="SUPFAM" id="SSF47384">
    <property type="entry name" value="Homodimeric domain of signal transducing histidine kinase"/>
    <property type="match status" value="1"/>
</dbReference>
<evidence type="ECO:0000313" key="11">
    <source>
        <dbReference type="Proteomes" id="UP000430202"/>
    </source>
</evidence>
<dbReference type="InterPro" id="IPR005467">
    <property type="entry name" value="His_kinase_dom"/>
</dbReference>
<dbReference type="SMART" id="SM00388">
    <property type="entry name" value="HisKA"/>
    <property type="match status" value="1"/>
</dbReference>
<feature type="domain" description="Histidine kinase" evidence="9">
    <location>
        <begin position="464"/>
        <end position="679"/>
    </location>
</feature>
<dbReference type="CDD" id="cd00075">
    <property type="entry name" value="HATPase"/>
    <property type="match status" value="1"/>
</dbReference>
<keyword evidence="8" id="KW-1133">Transmembrane helix</keyword>
<keyword evidence="8" id="KW-0472">Membrane</keyword>
<evidence type="ECO:0000259" key="9">
    <source>
        <dbReference type="PROSITE" id="PS50109"/>
    </source>
</evidence>
<reference evidence="10 11" key="1">
    <citation type="submission" date="2019-10" db="EMBL/GenBank/DDBJ databases">
        <authorList>
            <person name="Karimi E."/>
        </authorList>
    </citation>
    <scope>NUCLEOTIDE SEQUENCE [LARGE SCALE GENOMIC DNA]</scope>
    <source>
        <strain evidence="10">Maribacter sp. 151</strain>
    </source>
</reference>
<keyword evidence="4" id="KW-0808">Transferase</keyword>
<dbReference type="PANTHER" id="PTHR43047:SF72">
    <property type="entry name" value="OSMOSENSING HISTIDINE PROTEIN KINASE SLN1"/>
    <property type="match status" value="1"/>
</dbReference>
<dbReference type="CDD" id="cd00082">
    <property type="entry name" value="HisKA"/>
    <property type="match status" value="1"/>
</dbReference>
<evidence type="ECO:0000313" key="10">
    <source>
        <dbReference type="EMBL" id="VXC27234.1"/>
    </source>
</evidence>
<keyword evidence="3" id="KW-0597">Phosphoprotein</keyword>
<dbReference type="InterPro" id="IPR011990">
    <property type="entry name" value="TPR-like_helical_dom_sf"/>
</dbReference>
<evidence type="ECO:0000256" key="8">
    <source>
        <dbReference type="SAM" id="Phobius"/>
    </source>
</evidence>
<keyword evidence="7" id="KW-0175">Coiled coil</keyword>
<dbReference type="AlphaFoldDB" id="A0A653X840"/>
<organism evidence="10 11">
    <name type="scientific">Maribacter litoralis</name>
    <dbReference type="NCBI Taxonomy" id="2059726"/>
    <lineage>
        <taxon>Bacteria</taxon>
        <taxon>Pseudomonadati</taxon>
        <taxon>Bacteroidota</taxon>
        <taxon>Flavobacteriia</taxon>
        <taxon>Flavobacteriales</taxon>
        <taxon>Flavobacteriaceae</taxon>
        <taxon>Maribacter</taxon>
    </lineage>
</organism>
<evidence type="ECO:0000256" key="1">
    <source>
        <dbReference type="ARBA" id="ARBA00000085"/>
    </source>
</evidence>
<dbReference type="Pfam" id="PF13424">
    <property type="entry name" value="TPR_12"/>
    <property type="match status" value="1"/>
</dbReference>
<dbReference type="Pfam" id="PF00512">
    <property type="entry name" value="HisKA"/>
    <property type="match status" value="1"/>
</dbReference>
<dbReference type="EC" id="2.7.13.3" evidence="2"/>
<dbReference type="PROSITE" id="PS50109">
    <property type="entry name" value="HIS_KIN"/>
    <property type="match status" value="1"/>
</dbReference>
<gene>
    <name evidence="10" type="ORF">MARI151_60505</name>
</gene>
<dbReference type="InterPro" id="IPR003594">
    <property type="entry name" value="HATPase_dom"/>
</dbReference>
<dbReference type="InterPro" id="IPR003661">
    <property type="entry name" value="HisK_dim/P_dom"/>
</dbReference>
<keyword evidence="5 10" id="KW-0418">Kinase</keyword>
<dbReference type="InterPro" id="IPR036097">
    <property type="entry name" value="HisK_dim/P_sf"/>
</dbReference>
<dbReference type="RefSeq" id="WP_159304092.1">
    <property type="nucleotide sequence ID" value="NZ_LR733271.1"/>
</dbReference>
<dbReference type="InterPro" id="IPR036890">
    <property type="entry name" value="HATPase_C_sf"/>
</dbReference>
<dbReference type="InterPro" id="IPR019734">
    <property type="entry name" value="TPR_rpt"/>
</dbReference>
<keyword evidence="6" id="KW-0802">TPR repeat</keyword>
<dbReference type="PRINTS" id="PR00344">
    <property type="entry name" value="BCTRLSENSOR"/>
</dbReference>
<dbReference type="SUPFAM" id="SSF55874">
    <property type="entry name" value="ATPase domain of HSP90 chaperone/DNA topoisomerase II/histidine kinase"/>
    <property type="match status" value="1"/>
</dbReference>
<feature type="repeat" description="TPR" evidence="6">
    <location>
        <begin position="93"/>
        <end position="126"/>
    </location>
</feature>
<evidence type="ECO:0000256" key="7">
    <source>
        <dbReference type="SAM" id="Coils"/>
    </source>
</evidence>
<dbReference type="GO" id="GO:0000155">
    <property type="term" value="F:phosphorelay sensor kinase activity"/>
    <property type="evidence" value="ECO:0007669"/>
    <property type="project" value="InterPro"/>
</dbReference>
<evidence type="ECO:0000256" key="5">
    <source>
        <dbReference type="ARBA" id="ARBA00022777"/>
    </source>
</evidence>
<proteinExistence type="predicted"/>
<keyword evidence="8" id="KW-0812">Transmembrane</keyword>
<evidence type="ECO:0000256" key="3">
    <source>
        <dbReference type="ARBA" id="ARBA00022553"/>
    </source>
</evidence>
<keyword evidence="11" id="KW-1185">Reference proteome</keyword>
<accession>A0A653X840</accession>
<comment type="catalytic activity">
    <reaction evidence="1">
        <text>ATP + protein L-histidine = ADP + protein N-phospho-L-histidine.</text>
        <dbReference type="EC" id="2.7.13.3"/>
    </reaction>
</comment>
<dbReference type="Gene3D" id="3.30.565.10">
    <property type="entry name" value="Histidine kinase-like ATPase, C-terminal domain"/>
    <property type="match status" value="1"/>
</dbReference>
<evidence type="ECO:0000256" key="4">
    <source>
        <dbReference type="ARBA" id="ARBA00022679"/>
    </source>
</evidence>
<protein>
    <recommendedName>
        <fullName evidence="2">histidine kinase</fullName>
        <ecNumber evidence="2">2.7.13.3</ecNumber>
    </recommendedName>
</protein>
<dbReference type="Gene3D" id="1.25.40.10">
    <property type="entry name" value="Tetratricopeptide repeat domain"/>
    <property type="match status" value="2"/>
</dbReference>
<sequence>MLHILFAKKSFPIVFLLVLVCTTKLLGQSEKSTLNKINELRLASNFKPKSPQYIDLILELAKEKIRENPDTTAILLKEGLDLSLKSNYRAGESRALSTYGYYYFEKGEKDKALDHNLKALNIAEKYNLGAEKLKALNNMGLDYTIQGEDALALTQFLEALEVADKIGDIGMSININVSIGTLYGKNGDYQTAATFLDIARDLSLESEDNKALPYTFLNMASQYADMGNYERANELIDKSIVFFEKKNIKDWLSHSYEQKGSIALRQKQYERALKYLLKAEELCDKLNFTYGYALVYLALSKCYLGLDNIDKAEYYGLKSLEFGEDLNVENVIKESNSILAQTYHRKGDNTLAYNYQTAYLELYKIGADEKFKKGLGILRSKMEFENQKKQLIVEKNKEITKQKKYIYITIGALVLLLIFLISVYRTNKLQKKYTQELQEKQEILLQHETELSEANKTKDKLFSIIAHDLRGPINSFYGLLELSLTEQMTKEQYNVLIPKALNNIQGISVMLNNLLEWAKAQMNGIVVEPRELEINSVLENTIKVLTPLASKKDIKIVNEVPDTKCFSDQNHLTIILRNLISNAIKFTHVNGTINISATRKDDFLEVAVSDNGIGMSTKKVEQLFKNAHVDSTFGTNNEKGTGLGLFLCKEMAESNGGKLWVTSIENVGTTVFFTVPLHK</sequence>
<name>A0A653X840_9FLAO</name>
<dbReference type="EMBL" id="CABWLR010000006">
    <property type="protein sequence ID" value="VXC27234.1"/>
    <property type="molecule type" value="Genomic_DNA"/>
</dbReference>
<dbReference type="InterPro" id="IPR004358">
    <property type="entry name" value="Sig_transdc_His_kin-like_C"/>
</dbReference>
<dbReference type="GO" id="GO:0005886">
    <property type="term" value="C:plasma membrane"/>
    <property type="evidence" value="ECO:0007669"/>
    <property type="project" value="TreeGrafter"/>
</dbReference>
<evidence type="ECO:0000256" key="2">
    <source>
        <dbReference type="ARBA" id="ARBA00012438"/>
    </source>
</evidence>